<sequence length="166" mass="18158">MPAYDAAHYSIHCEVNGERRTIRVRAAEVLLHVLRAQLGLTGAKPGCNNGDCGACTILVNGLPVKSCLMLAVEANGQRVTTIEGLDRTPVQQAFAQKQAFQCGYCTSGFIMNCHGLLNAHPNADERSIQLWLESNICRCTSYEEIHEVVKTIFTLHNNANMSSPGR</sequence>
<evidence type="ECO:0000313" key="8">
    <source>
        <dbReference type="Proteomes" id="UP000730618"/>
    </source>
</evidence>
<evidence type="ECO:0000256" key="4">
    <source>
        <dbReference type="ARBA" id="ARBA00023004"/>
    </source>
</evidence>
<evidence type="ECO:0000256" key="2">
    <source>
        <dbReference type="ARBA" id="ARBA00022723"/>
    </source>
</evidence>
<keyword evidence="3 7" id="KW-0560">Oxidoreductase</keyword>
<dbReference type="EMBL" id="CAJVCE010000001">
    <property type="protein sequence ID" value="CAG7615882.1"/>
    <property type="molecule type" value="Genomic_DNA"/>
</dbReference>
<keyword evidence="5" id="KW-0411">Iron-sulfur</keyword>
<dbReference type="RefSeq" id="WP_218096604.1">
    <property type="nucleotide sequence ID" value="NZ_CAJVCE010000001.1"/>
</dbReference>
<evidence type="ECO:0000259" key="6">
    <source>
        <dbReference type="PROSITE" id="PS51085"/>
    </source>
</evidence>
<organism evidence="7 8">
    <name type="scientific">Paenibacillus allorhizosphaerae</name>
    <dbReference type="NCBI Taxonomy" id="2849866"/>
    <lineage>
        <taxon>Bacteria</taxon>
        <taxon>Bacillati</taxon>
        <taxon>Bacillota</taxon>
        <taxon>Bacilli</taxon>
        <taxon>Bacillales</taxon>
        <taxon>Paenibacillaceae</taxon>
        <taxon>Paenibacillus</taxon>
    </lineage>
</organism>
<dbReference type="PROSITE" id="PS00197">
    <property type="entry name" value="2FE2S_FER_1"/>
    <property type="match status" value="1"/>
</dbReference>
<evidence type="ECO:0000256" key="5">
    <source>
        <dbReference type="ARBA" id="ARBA00023014"/>
    </source>
</evidence>
<keyword evidence="4" id="KW-0408">Iron</keyword>
<dbReference type="InterPro" id="IPR002888">
    <property type="entry name" value="2Fe-2S-bd"/>
</dbReference>
<dbReference type="GO" id="GO:0050138">
    <property type="term" value="F:nicotinate dehydrogenase activity"/>
    <property type="evidence" value="ECO:0007669"/>
    <property type="project" value="UniProtKB-EC"/>
</dbReference>
<dbReference type="InterPro" id="IPR051452">
    <property type="entry name" value="Diverse_Oxidoreductases"/>
</dbReference>
<dbReference type="PANTHER" id="PTHR44379:SF7">
    <property type="entry name" value="XANTHINE DEHYDROGENASE SUBUNIT E-RELATED"/>
    <property type="match status" value="1"/>
</dbReference>
<dbReference type="CDD" id="cd00207">
    <property type="entry name" value="fer2"/>
    <property type="match status" value="1"/>
</dbReference>
<evidence type="ECO:0000313" key="7">
    <source>
        <dbReference type="EMBL" id="CAG7615882.1"/>
    </source>
</evidence>
<dbReference type="Pfam" id="PF01799">
    <property type="entry name" value="Fer2_2"/>
    <property type="match status" value="1"/>
</dbReference>
<comment type="caution">
    <text evidence="7">The sequence shown here is derived from an EMBL/GenBank/DDBJ whole genome shotgun (WGS) entry which is preliminary data.</text>
</comment>
<evidence type="ECO:0000256" key="1">
    <source>
        <dbReference type="ARBA" id="ARBA00022714"/>
    </source>
</evidence>
<accession>A0ABM8VA96</accession>
<gene>
    <name evidence="7" type="primary">ndhS</name>
    <name evidence="7" type="ORF">PAECIP111802_00222</name>
</gene>
<dbReference type="Proteomes" id="UP000730618">
    <property type="component" value="Unassembled WGS sequence"/>
</dbReference>
<keyword evidence="8" id="KW-1185">Reference proteome</keyword>
<dbReference type="InterPro" id="IPR006058">
    <property type="entry name" value="2Fe2S_fd_BS"/>
</dbReference>
<proteinExistence type="predicted"/>
<feature type="domain" description="2Fe-2S ferredoxin-type" evidence="6">
    <location>
        <begin position="9"/>
        <end position="85"/>
    </location>
</feature>
<reference evidence="7 8" key="1">
    <citation type="submission" date="2021-06" db="EMBL/GenBank/DDBJ databases">
        <authorList>
            <person name="Criscuolo A."/>
        </authorList>
    </citation>
    <scope>NUCLEOTIDE SEQUENCE [LARGE SCALE GENOMIC DNA]</scope>
    <source>
        <strain evidence="8">CIP 111802</strain>
    </source>
</reference>
<evidence type="ECO:0000256" key="3">
    <source>
        <dbReference type="ARBA" id="ARBA00023002"/>
    </source>
</evidence>
<protein>
    <submittedName>
        <fullName evidence="7">Nicotinate dehydrogenase small FeS subunit</fullName>
        <ecNumber evidence="7">1.17.1.5</ecNumber>
    </submittedName>
</protein>
<keyword evidence="1" id="KW-0001">2Fe-2S</keyword>
<dbReference type="EC" id="1.17.1.5" evidence="7"/>
<name>A0ABM8VA96_9BACL</name>
<keyword evidence="2" id="KW-0479">Metal-binding</keyword>
<dbReference type="Pfam" id="PF00111">
    <property type="entry name" value="Fer2"/>
    <property type="match status" value="1"/>
</dbReference>
<dbReference type="PANTHER" id="PTHR44379">
    <property type="entry name" value="OXIDOREDUCTASE WITH IRON-SULFUR SUBUNIT"/>
    <property type="match status" value="1"/>
</dbReference>
<dbReference type="InterPro" id="IPR001041">
    <property type="entry name" value="2Fe-2S_ferredoxin-type"/>
</dbReference>
<dbReference type="PROSITE" id="PS51085">
    <property type="entry name" value="2FE2S_FER_2"/>
    <property type="match status" value="1"/>
</dbReference>